<name>A0AAU9R2R8_9LACO</name>
<evidence type="ECO:0000313" key="2">
    <source>
        <dbReference type="Proteomes" id="UP001295440"/>
    </source>
</evidence>
<dbReference type="Proteomes" id="UP001295440">
    <property type="component" value="Chromosome"/>
</dbReference>
<dbReference type="EMBL" id="OV915080">
    <property type="protein sequence ID" value="CAH1706669.1"/>
    <property type="molecule type" value="Genomic_DNA"/>
</dbReference>
<gene>
    <name evidence="1" type="ORF">LDD865_1512</name>
</gene>
<evidence type="ECO:0000313" key="1">
    <source>
        <dbReference type="EMBL" id="CAH1706669.1"/>
    </source>
</evidence>
<proteinExistence type="predicted"/>
<organism evidence="1 2">
    <name type="scientific">Lactobacillus delbrueckii subsp. delbrueckii</name>
    <dbReference type="NCBI Taxonomy" id="83684"/>
    <lineage>
        <taxon>Bacteria</taxon>
        <taxon>Bacillati</taxon>
        <taxon>Bacillota</taxon>
        <taxon>Bacilli</taxon>
        <taxon>Lactobacillales</taxon>
        <taxon>Lactobacillaceae</taxon>
        <taxon>Lactobacillus</taxon>
    </lineage>
</organism>
<sequence>MQNFGNDFQKNTSILKEYFSFNIMRRFLVQYKFLCK</sequence>
<accession>A0AAU9R2R8</accession>
<protein>
    <submittedName>
        <fullName evidence="1">Uncharacterized protein</fullName>
    </submittedName>
</protein>
<reference evidence="1" key="1">
    <citation type="submission" date="2022-02" db="EMBL/GenBank/DDBJ databases">
        <authorList>
            <person name="Deutsch MARIE S."/>
        </authorList>
    </citation>
    <scope>NUCLEOTIDE SEQUENCE</scope>
    <source>
        <strain evidence="1">CIRM-BIA865</strain>
    </source>
</reference>
<dbReference type="AlphaFoldDB" id="A0AAU9R2R8"/>